<evidence type="ECO:0000256" key="1">
    <source>
        <dbReference type="SAM" id="Phobius"/>
    </source>
</evidence>
<feature type="transmembrane region" description="Helical" evidence="1">
    <location>
        <begin position="217"/>
        <end position="241"/>
    </location>
</feature>
<dbReference type="GO" id="GO:0031505">
    <property type="term" value="P:fungal-type cell wall organization"/>
    <property type="evidence" value="ECO:0007669"/>
    <property type="project" value="TreeGrafter"/>
</dbReference>
<gene>
    <name evidence="2" type="ORF">EJ02DRAFT_237446</name>
</gene>
<dbReference type="PANTHER" id="PTHR28019:SF7">
    <property type="entry name" value="SUR7 PROTEIN"/>
    <property type="match status" value="1"/>
</dbReference>
<feature type="transmembrane region" description="Helical" evidence="1">
    <location>
        <begin position="184"/>
        <end position="205"/>
    </location>
</feature>
<dbReference type="Pfam" id="PF06687">
    <property type="entry name" value="SUR7"/>
    <property type="match status" value="1"/>
</dbReference>
<accession>A0A6A5SNV5</accession>
<dbReference type="AlphaFoldDB" id="A0A6A5SNV5"/>
<sequence>MRPTALVPAVCCTAALILAFLCLFAGHKQGFMEDYSLITLNTSLIGQNLLTPSSSDSDSTLSNLLNLIPDSIANPITNEINDEIDKIAAKLGIEDFYSAHMLNYCFGQYTPNEKPNATLKVEDIHKNVTGCAKSRAMYKFDPTRIVEDALNKSTGIDVTLQDLEWPQELQDGIQALNALMVAMFVLYVVAICLIFVALLAAIFAVVTSGRLSACLNFLIATLAFLAIGLASALVTAVVVKGTNIINKYGNDIGVAARRGGKFMALTWAATALMLIVLLVWVVELFMGRKHSKRQTYAKNG</sequence>
<dbReference type="InterPro" id="IPR052413">
    <property type="entry name" value="SUR7_domain"/>
</dbReference>
<dbReference type="GO" id="GO:0051285">
    <property type="term" value="C:cell cortex of cell tip"/>
    <property type="evidence" value="ECO:0007669"/>
    <property type="project" value="TreeGrafter"/>
</dbReference>
<evidence type="ECO:0000313" key="2">
    <source>
        <dbReference type="EMBL" id="KAF1940256.1"/>
    </source>
</evidence>
<keyword evidence="1" id="KW-1133">Transmembrane helix</keyword>
<dbReference type="PANTHER" id="PTHR28019">
    <property type="entry name" value="CELL MEMBRANE PROTEIN YLR413W-RELATED"/>
    <property type="match status" value="1"/>
</dbReference>
<dbReference type="GO" id="GO:0005886">
    <property type="term" value="C:plasma membrane"/>
    <property type="evidence" value="ECO:0007669"/>
    <property type="project" value="InterPro"/>
</dbReference>
<keyword evidence="1" id="KW-0812">Transmembrane</keyword>
<keyword evidence="3" id="KW-1185">Reference proteome</keyword>
<proteinExistence type="predicted"/>
<dbReference type="InterPro" id="IPR009571">
    <property type="entry name" value="SUR7/Rim9-like_fungi"/>
</dbReference>
<name>A0A6A5SNV5_9PLEO</name>
<dbReference type="OrthoDB" id="4159154at2759"/>
<protein>
    <recommendedName>
        <fullName evidence="4">Integral membrane protein-like protein</fullName>
    </recommendedName>
</protein>
<feature type="transmembrane region" description="Helical" evidence="1">
    <location>
        <begin position="262"/>
        <end position="282"/>
    </location>
</feature>
<dbReference type="EMBL" id="ML976066">
    <property type="protein sequence ID" value="KAF1940256.1"/>
    <property type="molecule type" value="Genomic_DNA"/>
</dbReference>
<reference evidence="2" key="1">
    <citation type="journal article" date="2020" name="Stud. Mycol.">
        <title>101 Dothideomycetes genomes: a test case for predicting lifestyles and emergence of pathogens.</title>
        <authorList>
            <person name="Haridas S."/>
            <person name="Albert R."/>
            <person name="Binder M."/>
            <person name="Bloem J."/>
            <person name="Labutti K."/>
            <person name="Salamov A."/>
            <person name="Andreopoulos B."/>
            <person name="Baker S."/>
            <person name="Barry K."/>
            <person name="Bills G."/>
            <person name="Bluhm B."/>
            <person name="Cannon C."/>
            <person name="Castanera R."/>
            <person name="Culley D."/>
            <person name="Daum C."/>
            <person name="Ezra D."/>
            <person name="Gonzalez J."/>
            <person name="Henrissat B."/>
            <person name="Kuo A."/>
            <person name="Liang C."/>
            <person name="Lipzen A."/>
            <person name="Lutzoni F."/>
            <person name="Magnuson J."/>
            <person name="Mondo S."/>
            <person name="Nolan M."/>
            <person name="Ohm R."/>
            <person name="Pangilinan J."/>
            <person name="Park H.-J."/>
            <person name="Ramirez L."/>
            <person name="Alfaro M."/>
            <person name="Sun H."/>
            <person name="Tritt A."/>
            <person name="Yoshinaga Y."/>
            <person name="Zwiers L.-H."/>
            <person name="Turgeon B."/>
            <person name="Goodwin S."/>
            <person name="Spatafora J."/>
            <person name="Crous P."/>
            <person name="Grigoriev I."/>
        </authorList>
    </citation>
    <scope>NUCLEOTIDE SEQUENCE</scope>
    <source>
        <strain evidence="2">CBS 161.51</strain>
    </source>
</reference>
<evidence type="ECO:0000313" key="3">
    <source>
        <dbReference type="Proteomes" id="UP000800038"/>
    </source>
</evidence>
<keyword evidence="1" id="KW-0472">Membrane</keyword>
<organism evidence="2 3">
    <name type="scientific">Clathrospora elynae</name>
    <dbReference type="NCBI Taxonomy" id="706981"/>
    <lineage>
        <taxon>Eukaryota</taxon>
        <taxon>Fungi</taxon>
        <taxon>Dikarya</taxon>
        <taxon>Ascomycota</taxon>
        <taxon>Pezizomycotina</taxon>
        <taxon>Dothideomycetes</taxon>
        <taxon>Pleosporomycetidae</taxon>
        <taxon>Pleosporales</taxon>
        <taxon>Diademaceae</taxon>
        <taxon>Clathrospora</taxon>
    </lineage>
</organism>
<evidence type="ECO:0008006" key="4">
    <source>
        <dbReference type="Google" id="ProtNLM"/>
    </source>
</evidence>
<feature type="transmembrane region" description="Helical" evidence="1">
    <location>
        <begin position="6"/>
        <end position="26"/>
    </location>
</feature>
<dbReference type="Proteomes" id="UP000800038">
    <property type="component" value="Unassembled WGS sequence"/>
</dbReference>